<gene>
    <name evidence="1" type="ORF">G5C33_10240</name>
</gene>
<accession>A0A6G6Y5B3</accession>
<evidence type="ECO:0000313" key="1">
    <source>
        <dbReference type="EMBL" id="QIG80122.1"/>
    </source>
</evidence>
<reference evidence="1 2" key="1">
    <citation type="submission" date="2020-02" db="EMBL/GenBank/DDBJ databases">
        <authorList>
            <person name="Zheng R.K."/>
            <person name="Sun C.M."/>
        </authorList>
    </citation>
    <scope>NUCLEOTIDE SEQUENCE [LARGE SCALE GENOMIC DNA]</scope>
    <source>
        <strain evidence="2">zrk23</strain>
    </source>
</reference>
<proteinExistence type="predicted"/>
<dbReference type="RefSeq" id="WP_165327125.1">
    <property type="nucleotide sequence ID" value="NZ_CP049109.1"/>
</dbReference>
<keyword evidence="2" id="KW-1185">Reference proteome</keyword>
<dbReference type="KEGG" id="spzr:G5C33_10240"/>
<name>A0A6G6Y5B3_9SPHN</name>
<organism evidence="1 2">
    <name type="scientific">Stakelama tenebrarum</name>
    <dbReference type="NCBI Taxonomy" id="2711215"/>
    <lineage>
        <taxon>Bacteria</taxon>
        <taxon>Pseudomonadati</taxon>
        <taxon>Pseudomonadota</taxon>
        <taxon>Alphaproteobacteria</taxon>
        <taxon>Sphingomonadales</taxon>
        <taxon>Sphingomonadaceae</taxon>
        <taxon>Stakelama</taxon>
    </lineage>
</organism>
<dbReference type="AlphaFoldDB" id="A0A6G6Y5B3"/>
<sequence length="458" mass="47049">MARVPSKLVPGGAFKVVGADDVAESDTRKFQQVGAVYDAELSGATGRETTAEGVDIAIYRPDRVEMPQPVQLSGGRWRGPGVIDRPGAVYDADLLGLPEPVLIDSAGRMQDPAPERRGQRFDAELAGVLNPVLDDRGRMQAAEVWQEDGPVSAITIIADSFGEDASGLGIELPARLPGMLAYKNAIGGQRIGQLAMRLALKPVTGVFAGDQVAGSGATAVTGLYILDGAANRTIAAMTYSTDGTPILGRLSFTGGAATYAFTPAHAGTTWDVPNPAVIEPLTGVCGTPLHYLRRTVGVIIGGRNDVGKTGAATNGGAYDFAQVMDDARALAGFFDGGRSVIIGVANGVVDKAEADGGSAGIDAAGSETRLRQVAQINAGLRAGLYDRLIDTMGLAEAFGATAAYAPQSTAFQVIVPDWTIDGDGLHPGPAIGAAANPLSGKPMLADAGAALLFAKGYF</sequence>
<dbReference type="Proteomes" id="UP000501568">
    <property type="component" value="Chromosome"/>
</dbReference>
<protein>
    <submittedName>
        <fullName evidence="1">Uncharacterized protein</fullName>
    </submittedName>
</protein>
<evidence type="ECO:0000313" key="2">
    <source>
        <dbReference type="Proteomes" id="UP000501568"/>
    </source>
</evidence>
<dbReference type="EMBL" id="CP049109">
    <property type="protein sequence ID" value="QIG80122.1"/>
    <property type="molecule type" value="Genomic_DNA"/>
</dbReference>